<proteinExistence type="predicted"/>
<dbReference type="InterPro" id="IPR028978">
    <property type="entry name" value="Chorismate_lyase_/UTRA_dom_sf"/>
</dbReference>
<dbReference type="PROSITE" id="PS50949">
    <property type="entry name" value="HTH_GNTR"/>
    <property type="match status" value="1"/>
</dbReference>
<reference evidence="5 6" key="1">
    <citation type="submission" date="2022-10" db="EMBL/GenBank/DDBJ databases">
        <title>Weissella fermenti sp. nov., isolated from fermented cabbage.</title>
        <authorList>
            <person name="Lee J.K."/>
            <person name="Baek J.H."/>
            <person name="Choi D.G."/>
            <person name="Kim J.M."/>
            <person name="Jeon C.O."/>
        </authorList>
    </citation>
    <scope>NUCLEOTIDE SEQUENCE [LARGE SCALE GENOMIC DNA]</scope>
    <source>
        <strain evidence="5 6">KACC 18534</strain>
    </source>
</reference>
<dbReference type="CDD" id="cd07377">
    <property type="entry name" value="WHTH_GntR"/>
    <property type="match status" value="1"/>
</dbReference>
<dbReference type="Pfam" id="PF07702">
    <property type="entry name" value="UTRA"/>
    <property type="match status" value="1"/>
</dbReference>
<dbReference type="PRINTS" id="PR00035">
    <property type="entry name" value="HTHGNTR"/>
</dbReference>
<dbReference type="SUPFAM" id="SSF46785">
    <property type="entry name" value="Winged helix' DNA-binding domain"/>
    <property type="match status" value="1"/>
</dbReference>
<dbReference type="InterPro" id="IPR036388">
    <property type="entry name" value="WH-like_DNA-bd_sf"/>
</dbReference>
<comment type="caution">
    <text evidence="5">The sequence shown here is derived from an EMBL/GenBank/DDBJ whole genome shotgun (WGS) entry which is preliminary data.</text>
</comment>
<dbReference type="InterPro" id="IPR036390">
    <property type="entry name" value="WH_DNA-bd_sf"/>
</dbReference>
<dbReference type="PANTHER" id="PTHR44846:SF4">
    <property type="entry name" value="HTH GNTR-TYPE DOMAIN-CONTAINING PROTEIN"/>
    <property type="match status" value="1"/>
</dbReference>
<dbReference type="InterPro" id="IPR011663">
    <property type="entry name" value="UTRA"/>
</dbReference>
<evidence type="ECO:0000256" key="1">
    <source>
        <dbReference type="ARBA" id="ARBA00023015"/>
    </source>
</evidence>
<dbReference type="PANTHER" id="PTHR44846">
    <property type="entry name" value="MANNOSYL-D-GLYCERATE TRANSPORT/METABOLISM SYSTEM REPRESSOR MNGR-RELATED"/>
    <property type="match status" value="1"/>
</dbReference>
<evidence type="ECO:0000259" key="4">
    <source>
        <dbReference type="PROSITE" id="PS50949"/>
    </source>
</evidence>
<dbReference type="Gene3D" id="3.40.1410.10">
    <property type="entry name" value="Chorismate lyase-like"/>
    <property type="match status" value="1"/>
</dbReference>
<keyword evidence="1" id="KW-0805">Transcription regulation</keyword>
<dbReference type="Pfam" id="PF00392">
    <property type="entry name" value="GntR"/>
    <property type="match status" value="1"/>
</dbReference>
<dbReference type="Gene3D" id="1.10.10.10">
    <property type="entry name" value="Winged helix-like DNA-binding domain superfamily/Winged helix DNA-binding domain"/>
    <property type="match status" value="1"/>
</dbReference>
<evidence type="ECO:0000256" key="3">
    <source>
        <dbReference type="ARBA" id="ARBA00023163"/>
    </source>
</evidence>
<keyword evidence="3" id="KW-0804">Transcription</keyword>
<dbReference type="InterPro" id="IPR000524">
    <property type="entry name" value="Tscrpt_reg_HTH_GntR"/>
</dbReference>
<dbReference type="InterPro" id="IPR050679">
    <property type="entry name" value="Bact_HTH_transcr_reg"/>
</dbReference>
<dbReference type="SUPFAM" id="SSF64288">
    <property type="entry name" value="Chorismate lyase-like"/>
    <property type="match status" value="1"/>
</dbReference>
<feature type="domain" description="HTH gntR-type" evidence="4">
    <location>
        <begin position="4"/>
        <end position="71"/>
    </location>
</feature>
<evidence type="ECO:0000313" key="5">
    <source>
        <dbReference type="EMBL" id="MCW0953409.1"/>
    </source>
</evidence>
<dbReference type="SMART" id="SM00345">
    <property type="entry name" value="HTH_GNTR"/>
    <property type="match status" value="1"/>
</dbReference>
<protein>
    <submittedName>
        <fullName evidence="5">GntR family transcriptional regulator</fullName>
    </submittedName>
</protein>
<dbReference type="EMBL" id="JAOZFE010000004">
    <property type="protein sequence ID" value="MCW0953409.1"/>
    <property type="molecule type" value="Genomic_DNA"/>
</dbReference>
<dbReference type="RefSeq" id="WP_213408924.1">
    <property type="nucleotide sequence ID" value="NZ_CP074441.1"/>
</dbReference>
<gene>
    <name evidence="5" type="ORF">OIT44_04895</name>
</gene>
<name>A0ABT3E5A4_9LACO</name>
<evidence type="ECO:0000313" key="6">
    <source>
        <dbReference type="Proteomes" id="UP001526225"/>
    </source>
</evidence>
<keyword evidence="6" id="KW-1185">Reference proteome</keyword>
<sequence>MENEVIYMRVVADLKKRINAKEFPSLKLPDERSLAVSYDVSRSSIKRALMVLAQQGIIFKKRGSGTFVNPLYLKKQQMFQSAGQNLGVTDAYRHNGEAPAIKVLSFNVETASEEVRQALFLKKGEQVYQMQRLRMLQGTAFMIENATIPVKLLPDLTEQNVEHSLFQYTQDATKKSVTKSFLTVTAEPSSAADQDLLDLKPVEPVGVMAGIYFLDDGTPFEMANMRVHYKYMQFNSFDSLDGD</sequence>
<accession>A0ABT3E5A4</accession>
<dbReference type="Proteomes" id="UP001526225">
    <property type="component" value="Unassembled WGS sequence"/>
</dbReference>
<dbReference type="SMART" id="SM00866">
    <property type="entry name" value="UTRA"/>
    <property type="match status" value="1"/>
</dbReference>
<evidence type="ECO:0000256" key="2">
    <source>
        <dbReference type="ARBA" id="ARBA00023125"/>
    </source>
</evidence>
<keyword evidence="2" id="KW-0238">DNA-binding</keyword>
<organism evidence="5 6">
    <name type="scientific">Weissella ceti</name>
    <dbReference type="NCBI Taxonomy" id="759620"/>
    <lineage>
        <taxon>Bacteria</taxon>
        <taxon>Bacillati</taxon>
        <taxon>Bacillota</taxon>
        <taxon>Bacilli</taxon>
        <taxon>Lactobacillales</taxon>
        <taxon>Lactobacillaceae</taxon>
        <taxon>Weissella</taxon>
    </lineage>
</organism>